<accession>A0A2U3Q129</accession>
<evidence type="ECO:0000256" key="1">
    <source>
        <dbReference type="SAM" id="Phobius"/>
    </source>
</evidence>
<name>A0A2U3Q129_9BRAD</name>
<evidence type="ECO:0000313" key="2">
    <source>
        <dbReference type="EMBL" id="SPP95121.1"/>
    </source>
</evidence>
<evidence type="ECO:0000313" key="3">
    <source>
        <dbReference type="Proteomes" id="UP000246085"/>
    </source>
</evidence>
<feature type="transmembrane region" description="Helical" evidence="1">
    <location>
        <begin position="20"/>
        <end position="40"/>
    </location>
</feature>
<sequence>MGRVNVILKALWRAVRYSPLPAAVTTTLGALLFISAARAIRDGIGRAPA</sequence>
<organism evidence="2 3">
    <name type="scientific">Bradyrhizobium vignae</name>
    <dbReference type="NCBI Taxonomy" id="1549949"/>
    <lineage>
        <taxon>Bacteria</taxon>
        <taxon>Pseudomonadati</taxon>
        <taxon>Pseudomonadota</taxon>
        <taxon>Alphaproteobacteria</taxon>
        <taxon>Hyphomicrobiales</taxon>
        <taxon>Nitrobacteraceae</taxon>
        <taxon>Bradyrhizobium</taxon>
    </lineage>
</organism>
<keyword evidence="1" id="KW-0472">Membrane</keyword>
<proteinExistence type="predicted"/>
<reference evidence="2 3" key="1">
    <citation type="submission" date="2018-03" db="EMBL/GenBank/DDBJ databases">
        <authorList>
            <person name="Gully D."/>
        </authorList>
    </citation>
    <scope>NUCLEOTIDE SEQUENCE [LARGE SCALE GENOMIC DNA]</scope>
    <source>
        <strain evidence="2">ORS3257</strain>
    </source>
</reference>
<keyword evidence="1" id="KW-1133">Transmembrane helix</keyword>
<keyword evidence="1" id="KW-0812">Transmembrane</keyword>
<dbReference type="Proteomes" id="UP000246085">
    <property type="component" value="Chromosome BRAD3257"/>
</dbReference>
<dbReference type="KEGG" id="bvz:BRAD3257_4115"/>
<dbReference type="EMBL" id="LS398110">
    <property type="protein sequence ID" value="SPP95121.1"/>
    <property type="molecule type" value="Genomic_DNA"/>
</dbReference>
<dbReference type="AlphaFoldDB" id="A0A2U3Q129"/>
<protein>
    <submittedName>
        <fullName evidence="2">Uncharacterized protein</fullName>
    </submittedName>
</protein>
<gene>
    <name evidence="2" type="ORF">BRAD3257_4115</name>
</gene>